<dbReference type="EMBL" id="LT634361">
    <property type="protein sequence ID" value="SFZ80884.1"/>
    <property type="molecule type" value="Genomic_DNA"/>
</dbReference>
<organism evidence="1 2">
    <name type="scientific">Tenacibaculum maritimum NCIMB 2154</name>
    <dbReference type="NCBI Taxonomy" id="1349785"/>
    <lineage>
        <taxon>Bacteria</taxon>
        <taxon>Pseudomonadati</taxon>
        <taxon>Bacteroidota</taxon>
        <taxon>Flavobacteriia</taxon>
        <taxon>Flavobacteriales</taxon>
        <taxon>Flavobacteriaceae</taxon>
        <taxon>Tenacibaculum</taxon>
    </lineage>
</organism>
<keyword evidence="2" id="KW-1185">Reference proteome</keyword>
<evidence type="ECO:0000313" key="2">
    <source>
        <dbReference type="Proteomes" id="UP000231564"/>
    </source>
</evidence>
<sequence length="315" mass="36773">MEVFGFRGGENILNNLSLEIDNYVKDVNFKQKLKGGYNVRCIFEKSKEELLYSDSILGDLVYHENMKVHKINEVSKVLLKSNDLIIGEIDLRLENSCFVDIKIFVDKPVSNYSVLQALPIPTDILTIYINFLEEKELKKELVVHKHFDAYSHLGFFLVEIDRMKEVLYKEYGSKELDLVHEFSNSHIIEELFKEEIIMIVWGINPYAYPIYSSENPNNIIPLLGREFEEEGVFNIREDIKELSLIPGHELRSYPSFLNKDWKKIKLEGKGKKTYLKPYLLEDSNLETVLTSFLIYREEGTLKESKPLVNVDLLYS</sequence>
<dbReference type="Proteomes" id="UP000231564">
    <property type="component" value="Chromosome MARIT"/>
</dbReference>
<reference evidence="1 2" key="1">
    <citation type="submission" date="2016-11" db="EMBL/GenBank/DDBJ databases">
        <authorList>
            <person name="Jaros S."/>
            <person name="Januszkiewicz K."/>
            <person name="Wedrychowicz H."/>
        </authorList>
    </citation>
    <scope>NUCLEOTIDE SEQUENCE [LARGE SCALE GENOMIC DNA]</scope>
    <source>
        <strain evidence="1">NCIMB 2154T</strain>
    </source>
</reference>
<dbReference type="KEGG" id="tmar:MARIT_0845"/>
<proteinExistence type="predicted"/>
<dbReference type="RefSeq" id="WP_201291583.1">
    <property type="nucleotide sequence ID" value="NZ_BAUG01000119.1"/>
</dbReference>
<name>A0A2H1E7G8_9FLAO</name>
<gene>
    <name evidence="1" type="ORF">MARIT_0845</name>
</gene>
<dbReference type="AlphaFoldDB" id="A0A2H1E7G8"/>
<protein>
    <submittedName>
        <fullName evidence="1">Uncharacterized protein</fullName>
    </submittedName>
</protein>
<accession>A0A2H1E7G8</accession>
<evidence type="ECO:0000313" key="1">
    <source>
        <dbReference type="EMBL" id="SFZ80884.1"/>
    </source>
</evidence>